<organism evidence="1 2">
    <name type="scientific">Psylliodes chrysocephalus</name>
    <dbReference type="NCBI Taxonomy" id="3402493"/>
    <lineage>
        <taxon>Eukaryota</taxon>
        <taxon>Metazoa</taxon>
        <taxon>Ecdysozoa</taxon>
        <taxon>Arthropoda</taxon>
        <taxon>Hexapoda</taxon>
        <taxon>Insecta</taxon>
        <taxon>Pterygota</taxon>
        <taxon>Neoptera</taxon>
        <taxon>Endopterygota</taxon>
        <taxon>Coleoptera</taxon>
        <taxon>Polyphaga</taxon>
        <taxon>Cucujiformia</taxon>
        <taxon>Chrysomeloidea</taxon>
        <taxon>Chrysomelidae</taxon>
        <taxon>Galerucinae</taxon>
        <taxon>Alticini</taxon>
        <taxon>Psylliodes</taxon>
    </lineage>
</organism>
<dbReference type="AlphaFoldDB" id="A0A9P0GK28"/>
<evidence type="ECO:0000313" key="1">
    <source>
        <dbReference type="EMBL" id="CAH1113887.1"/>
    </source>
</evidence>
<gene>
    <name evidence="1" type="ORF">PSYICH_LOCUS13355</name>
</gene>
<proteinExistence type="predicted"/>
<protein>
    <submittedName>
        <fullName evidence="1">Uncharacterized protein</fullName>
    </submittedName>
</protein>
<keyword evidence="2" id="KW-1185">Reference proteome</keyword>
<sequence>MNRSFYQNIVQEREIQDREENELNQEVKQMKWVLVKYTSKKNTKHYVGRVTRRVEDEWKVKFLKRMSTKRQDTIRFDWPPTDDIDTVNEADIALTLPEPLEYRRGLLYFNILFDGFNI</sequence>
<dbReference type="OrthoDB" id="6774632at2759"/>
<accession>A0A9P0GK28</accession>
<evidence type="ECO:0000313" key="2">
    <source>
        <dbReference type="Proteomes" id="UP001153636"/>
    </source>
</evidence>
<name>A0A9P0GK28_9CUCU</name>
<dbReference type="Proteomes" id="UP001153636">
    <property type="component" value="Chromosome 7"/>
</dbReference>
<reference evidence="1" key="1">
    <citation type="submission" date="2022-01" db="EMBL/GenBank/DDBJ databases">
        <authorList>
            <person name="King R."/>
        </authorList>
    </citation>
    <scope>NUCLEOTIDE SEQUENCE</scope>
</reference>
<dbReference type="EMBL" id="OV651819">
    <property type="protein sequence ID" value="CAH1113887.1"/>
    <property type="molecule type" value="Genomic_DNA"/>
</dbReference>